<keyword evidence="1" id="KW-0479">Metal-binding</keyword>
<dbReference type="PROSITE" id="PS01359">
    <property type="entry name" value="ZF_PHD_1"/>
    <property type="match status" value="1"/>
</dbReference>
<keyword evidence="3" id="KW-0862">Zinc</keyword>
<feature type="region of interest" description="Disordered" evidence="5">
    <location>
        <begin position="1"/>
        <end position="110"/>
    </location>
</feature>
<feature type="region of interest" description="Disordered" evidence="5">
    <location>
        <begin position="905"/>
        <end position="935"/>
    </location>
</feature>
<dbReference type="InterPro" id="IPR011011">
    <property type="entry name" value="Znf_FYVE_PHD"/>
</dbReference>
<dbReference type="PROSITE" id="PS50280">
    <property type="entry name" value="SET"/>
    <property type="match status" value="1"/>
</dbReference>
<sequence>MASEDDHILEDASALLQFSKASATPVTDHNNQHHHPPPPPPPPPSLPPLQVKPGIASKPIQMTTTEKPSLPSPIPPSSVSPSLKPTAMSPSSNPGPAVAALSVSKDSKKEHTMKAIVAAAALAAAASTPLPLHSGFMNSEPNKVPPPTSVNQQKPVPSILSQIPSQKIVELEQKQPKPELENKPVMPPQPQISTLDSTKSEEKSENHQQQQISSSENQEETVRQKIEETVEETKQNMETERKSDQETAEKEQILKHSDKEKGEAKDDKKRKQKQKQKQKQEDEVQNNELGDQEKSITHPTPTKSKSSPKTKDKEKSHIKQKPKKKETVPSYAVDPDAGIIDCICKVNEDDGFTIQCDRCFRWQHASCFNINTNDVPDIYYCELCDSKSFKAKSIDVKKMREIQLVNLGSSPATTRPSSAYVDSVSKRRYESDSSNTADRSDEPKRKKKLTNKDRRFSTEHNSKESSDDKQDRTTNDRDSQRKEKTSRKRKKEDFDDNTNEELITRIESAKDEYYYAVYYNLKDLEYKNKEIENYCANNLPQLLLNAEKHYARNRKYKMNLKKLSIEEYNKLRSGKSTTYAKNILIGENNSVPSSHYKFSGLSNLGVFSRNNCEKGELIDEFLGEVDYQVNFFNNPINQYKHWGVPKNYYFFVNYFGRYENNNSVKEEDKEEENDNSDESDGQDVENSIYNKDNLSNLAVGLENYLQAKATAGDPSEILAPLYLNCKTSGSVSRFVRKSCNPNCQIIPVIVNNSMVKFYLQAIKPVNKNSELTVGWEFDFNKLFAKLYCKEHVDIDKYSDVVKSNFNNILTNAEKVQLINQVEFVLGQYKCGCYSVSNNVNNNKCKLLKIKKMGSYFFRSSRKGSRLSKDAKNGDGDSNTRSLIKSRLIHRDEVIADQIKKHSINLPDQIDNNSREDPQNVVEEEKASKDSNDPFTHARRKEIFEHPKKKLLLTRTLDYAVLNSRAQLAKAIIANCLSIPVPVKTTSIKIDSVGVTATSLDLHLLEKTMNLKNVGAHEKKNDVLQAANSEAKKKEKHMNESKKVKKMSFADFLKHKAG</sequence>
<keyword evidence="4" id="KW-0156">Chromatin regulator</keyword>
<dbReference type="PANTHER" id="PTHR46462:SF3">
    <property type="entry name" value="UPSET, ISOFORM A"/>
    <property type="match status" value="1"/>
</dbReference>
<feature type="region of interest" description="Disordered" evidence="5">
    <location>
        <begin position="664"/>
        <end position="685"/>
    </location>
</feature>
<dbReference type="SMART" id="SM00249">
    <property type="entry name" value="PHD"/>
    <property type="match status" value="1"/>
</dbReference>
<dbReference type="Pfam" id="PF00856">
    <property type="entry name" value="SET"/>
    <property type="match status" value="1"/>
</dbReference>
<dbReference type="InterPro" id="IPR001214">
    <property type="entry name" value="SET_dom"/>
</dbReference>
<proteinExistence type="predicted"/>
<name>A0AAV5QR03_9ASCO</name>
<protein>
    <submittedName>
        <fullName evidence="7">Histone-binding protein</fullName>
    </submittedName>
</protein>
<dbReference type="Gene3D" id="3.30.40.10">
    <property type="entry name" value="Zinc/RING finger domain, C3HC4 (zinc finger)"/>
    <property type="match status" value="1"/>
</dbReference>
<feature type="compositionally biased region" description="Pro residues" evidence="5">
    <location>
        <begin position="37"/>
        <end position="47"/>
    </location>
</feature>
<feature type="compositionally biased region" description="Polar residues" evidence="5">
    <location>
        <begin position="149"/>
        <end position="165"/>
    </location>
</feature>
<dbReference type="Pfam" id="PF20826">
    <property type="entry name" value="PHD_5"/>
    <property type="match status" value="1"/>
</dbReference>
<evidence type="ECO:0000256" key="4">
    <source>
        <dbReference type="ARBA" id="ARBA00022853"/>
    </source>
</evidence>
<feature type="compositionally biased region" description="Polar residues" evidence="5">
    <location>
        <begin position="19"/>
        <end position="29"/>
    </location>
</feature>
<feature type="compositionally biased region" description="Basic and acidic residues" evidence="5">
    <location>
        <begin position="1"/>
        <end position="10"/>
    </location>
</feature>
<dbReference type="Proteomes" id="UP001360560">
    <property type="component" value="Unassembled WGS sequence"/>
</dbReference>
<evidence type="ECO:0000259" key="6">
    <source>
        <dbReference type="PROSITE" id="PS50280"/>
    </source>
</evidence>
<evidence type="ECO:0000256" key="5">
    <source>
        <dbReference type="SAM" id="MobiDB-lite"/>
    </source>
</evidence>
<dbReference type="GeneID" id="90074981"/>
<dbReference type="InterPro" id="IPR019786">
    <property type="entry name" value="Zinc_finger_PHD-type_CS"/>
</dbReference>
<feature type="compositionally biased region" description="Basic and acidic residues" evidence="5">
    <location>
        <begin position="912"/>
        <end position="931"/>
    </location>
</feature>
<dbReference type="InterPro" id="IPR046341">
    <property type="entry name" value="SET_dom_sf"/>
</dbReference>
<feature type="region of interest" description="Disordered" evidence="5">
    <location>
        <begin position="409"/>
        <end position="496"/>
    </location>
</feature>
<dbReference type="Gene3D" id="2.170.270.10">
    <property type="entry name" value="SET domain"/>
    <property type="match status" value="1"/>
</dbReference>
<evidence type="ECO:0000256" key="3">
    <source>
        <dbReference type="ARBA" id="ARBA00022833"/>
    </source>
</evidence>
<feature type="compositionally biased region" description="Low complexity" evidence="5">
    <location>
        <begin position="207"/>
        <end position="216"/>
    </location>
</feature>
<evidence type="ECO:0000313" key="8">
    <source>
        <dbReference type="Proteomes" id="UP001360560"/>
    </source>
</evidence>
<comment type="caution">
    <text evidence="7">The sequence shown here is derived from an EMBL/GenBank/DDBJ whole genome shotgun (WGS) entry which is preliminary data.</text>
</comment>
<accession>A0AAV5QR03</accession>
<dbReference type="InterPro" id="IPR001965">
    <property type="entry name" value="Znf_PHD"/>
</dbReference>
<dbReference type="SUPFAM" id="SSF57903">
    <property type="entry name" value="FYVE/PHD zinc finger"/>
    <property type="match status" value="1"/>
</dbReference>
<feature type="region of interest" description="Disordered" evidence="5">
    <location>
        <begin position="130"/>
        <end position="330"/>
    </location>
</feature>
<evidence type="ECO:0000256" key="2">
    <source>
        <dbReference type="ARBA" id="ARBA00022771"/>
    </source>
</evidence>
<feature type="compositionally biased region" description="Basic and acidic residues" evidence="5">
    <location>
        <begin position="220"/>
        <end position="269"/>
    </location>
</feature>
<dbReference type="EMBL" id="BTFZ01000011">
    <property type="protein sequence ID" value="GMM37006.1"/>
    <property type="molecule type" value="Genomic_DNA"/>
</dbReference>
<feature type="compositionally biased region" description="Basic and acidic residues" evidence="5">
    <location>
        <begin position="438"/>
        <end position="483"/>
    </location>
</feature>
<keyword evidence="2" id="KW-0863">Zinc-finger</keyword>
<dbReference type="GO" id="GO:0070210">
    <property type="term" value="C:Rpd3L-Expanded complex"/>
    <property type="evidence" value="ECO:0007669"/>
    <property type="project" value="TreeGrafter"/>
</dbReference>
<dbReference type="GO" id="GO:0006355">
    <property type="term" value="P:regulation of DNA-templated transcription"/>
    <property type="evidence" value="ECO:0007669"/>
    <property type="project" value="TreeGrafter"/>
</dbReference>
<dbReference type="PANTHER" id="PTHR46462">
    <property type="entry name" value="UPSET, ISOFORM A"/>
    <property type="match status" value="1"/>
</dbReference>
<dbReference type="CDD" id="cd15550">
    <property type="entry name" value="PHD_MLL5"/>
    <property type="match status" value="1"/>
</dbReference>
<dbReference type="GO" id="GO:0008270">
    <property type="term" value="F:zinc ion binding"/>
    <property type="evidence" value="ECO:0007669"/>
    <property type="project" value="UniProtKB-KW"/>
</dbReference>
<dbReference type="GO" id="GO:0006325">
    <property type="term" value="P:chromatin organization"/>
    <property type="evidence" value="ECO:0007669"/>
    <property type="project" value="UniProtKB-KW"/>
</dbReference>
<feature type="domain" description="SET" evidence="6">
    <location>
        <begin position="581"/>
        <end position="776"/>
    </location>
</feature>
<gene>
    <name evidence="7" type="ORF">DASC09_043310</name>
</gene>
<reference evidence="7 8" key="1">
    <citation type="journal article" date="2023" name="Elife">
        <title>Identification of key yeast species and microbe-microbe interactions impacting larval growth of Drosophila in the wild.</title>
        <authorList>
            <person name="Mure A."/>
            <person name="Sugiura Y."/>
            <person name="Maeda R."/>
            <person name="Honda K."/>
            <person name="Sakurai N."/>
            <person name="Takahashi Y."/>
            <person name="Watada M."/>
            <person name="Katoh T."/>
            <person name="Gotoh A."/>
            <person name="Gotoh Y."/>
            <person name="Taniguchi I."/>
            <person name="Nakamura K."/>
            <person name="Hayashi T."/>
            <person name="Katayama T."/>
            <person name="Uemura T."/>
            <person name="Hattori Y."/>
        </authorList>
    </citation>
    <scope>NUCLEOTIDE SEQUENCE [LARGE SCALE GENOMIC DNA]</scope>
    <source>
        <strain evidence="7 8">SC-9</strain>
    </source>
</reference>
<dbReference type="RefSeq" id="XP_064854002.1">
    <property type="nucleotide sequence ID" value="XM_064997930.1"/>
</dbReference>
<dbReference type="SMART" id="SM00317">
    <property type="entry name" value="SET"/>
    <property type="match status" value="1"/>
</dbReference>
<feature type="compositionally biased region" description="Acidic residues" evidence="5">
    <location>
        <begin position="668"/>
        <end position="683"/>
    </location>
</feature>
<organism evidence="7 8">
    <name type="scientific">Saccharomycopsis crataegensis</name>
    <dbReference type="NCBI Taxonomy" id="43959"/>
    <lineage>
        <taxon>Eukaryota</taxon>
        <taxon>Fungi</taxon>
        <taxon>Dikarya</taxon>
        <taxon>Ascomycota</taxon>
        <taxon>Saccharomycotina</taxon>
        <taxon>Saccharomycetes</taxon>
        <taxon>Saccharomycopsidaceae</taxon>
        <taxon>Saccharomycopsis</taxon>
    </lineage>
</organism>
<feature type="compositionally biased region" description="Low complexity" evidence="5">
    <location>
        <begin position="297"/>
        <end position="307"/>
    </location>
</feature>
<evidence type="ECO:0000256" key="1">
    <source>
        <dbReference type="ARBA" id="ARBA00022723"/>
    </source>
</evidence>
<dbReference type="AlphaFoldDB" id="A0AAV5QR03"/>
<dbReference type="InterPro" id="IPR013083">
    <property type="entry name" value="Znf_RING/FYVE/PHD"/>
</dbReference>
<dbReference type="SUPFAM" id="SSF82199">
    <property type="entry name" value="SET domain"/>
    <property type="match status" value="1"/>
</dbReference>
<feature type="compositionally biased region" description="Basic and acidic residues" evidence="5">
    <location>
        <begin position="169"/>
        <end position="182"/>
    </location>
</feature>
<keyword evidence="8" id="KW-1185">Reference proteome</keyword>
<dbReference type="GO" id="GO:0034967">
    <property type="term" value="C:Set3 complex"/>
    <property type="evidence" value="ECO:0007669"/>
    <property type="project" value="TreeGrafter"/>
</dbReference>
<evidence type="ECO:0000313" key="7">
    <source>
        <dbReference type="EMBL" id="GMM37006.1"/>
    </source>
</evidence>